<dbReference type="Gene3D" id="1.10.1530.10">
    <property type="match status" value="1"/>
</dbReference>
<dbReference type="Gene3D" id="3.30.1370.60">
    <property type="entry name" value="Hypothetical oxidoreductase yiak, domain 2"/>
    <property type="match status" value="1"/>
</dbReference>
<dbReference type="PANTHER" id="PTHR11091:SF3">
    <property type="entry name" value="2,3-DIKETO-L-GULONATE REDUCTASE"/>
    <property type="match status" value="1"/>
</dbReference>
<evidence type="ECO:0000313" key="2">
    <source>
        <dbReference type="EMBL" id="HIR88187.1"/>
    </source>
</evidence>
<comment type="caution">
    <text evidence="2">The sequence shown here is derived from an EMBL/GenBank/DDBJ whole genome shotgun (WGS) entry which is preliminary data.</text>
</comment>
<reference evidence="2" key="1">
    <citation type="submission" date="2020-10" db="EMBL/GenBank/DDBJ databases">
        <authorList>
            <person name="Gilroy R."/>
        </authorList>
    </citation>
    <scope>NUCLEOTIDE SEQUENCE</scope>
    <source>
        <strain evidence="2">ChiW13-3771</strain>
    </source>
</reference>
<dbReference type="InterPro" id="IPR036111">
    <property type="entry name" value="Mal/L-sulfo/L-lacto_DH-like_sf"/>
</dbReference>
<dbReference type="EC" id="1.1.1.130" evidence="2"/>
<dbReference type="SUPFAM" id="SSF89733">
    <property type="entry name" value="L-sulfolactate dehydrogenase-like"/>
    <property type="match status" value="1"/>
</dbReference>
<proteinExistence type="predicted"/>
<dbReference type="PANTHER" id="PTHR11091">
    <property type="entry name" value="OXIDOREDUCTASE-RELATED"/>
    <property type="match status" value="1"/>
</dbReference>
<dbReference type="InterPro" id="IPR043144">
    <property type="entry name" value="Mal/L-sulf/L-lact_DH-like_ah"/>
</dbReference>
<sequence length="340" mass="37787">MRVQYKDLLAKFERILESRGLKKEYAHAAAGVFAQNSLDGIYSHGVNRFPRVVRYLEKGEIDPYAIPECEIQMGAMERWNGHRGFGPLNAKLAMDRACELAKQYGIGIVALGNNNHWMRGGSYGWQAANQGCIGICWSNTMPNMPAWGGKDRRIGNNPIVMAIPRSNGKHVVIDCAVSQFSYGKIQEARLKGQQLSVPGGYDSNGNLTTDPAEIEKTWRVLPMGYWKGSGISIALDLIATVLTNGNSVHKIGTFGEEVGLSQVMIAIDPSKMNSVDLTDEIVDQILTNIKESEPVQENGSIYYPGERELITREENLKNGIPVMDEVWETLELLEKQIEEK</sequence>
<dbReference type="GO" id="GO:0047559">
    <property type="term" value="F:3-dehydro-L-gulonate 2-dehydrogenase activity"/>
    <property type="evidence" value="ECO:0007669"/>
    <property type="project" value="UniProtKB-EC"/>
</dbReference>
<dbReference type="Pfam" id="PF02615">
    <property type="entry name" value="Ldh_2"/>
    <property type="match status" value="1"/>
</dbReference>
<protein>
    <submittedName>
        <fullName evidence="2">3-dehydro-L-gulonate 2-dehydrogenase</fullName>
        <ecNumber evidence="2">1.1.1.130</ecNumber>
    </submittedName>
</protein>
<name>A0A9D1JCN0_9FIRM</name>
<reference evidence="2" key="2">
    <citation type="journal article" date="2021" name="PeerJ">
        <title>Extensive microbial diversity within the chicken gut microbiome revealed by metagenomics and culture.</title>
        <authorList>
            <person name="Gilroy R."/>
            <person name="Ravi A."/>
            <person name="Getino M."/>
            <person name="Pursley I."/>
            <person name="Horton D.L."/>
            <person name="Alikhan N.F."/>
            <person name="Baker D."/>
            <person name="Gharbi K."/>
            <person name="Hall N."/>
            <person name="Watson M."/>
            <person name="Adriaenssens E.M."/>
            <person name="Foster-Nyarko E."/>
            <person name="Jarju S."/>
            <person name="Secka A."/>
            <person name="Antonio M."/>
            <person name="Oren A."/>
            <person name="Chaudhuri R.R."/>
            <person name="La Ragione R."/>
            <person name="Hildebrand F."/>
            <person name="Pallen M.J."/>
        </authorList>
    </citation>
    <scope>NUCLEOTIDE SEQUENCE</scope>
    <source>
        <strain evidence="2">ChiW13-3771</strain>
    </source>
</reference>
<dbReference type="EMBL" id="DVHN01000051">
    <property type="protein sequence ID" value="HIR88187.1"/>
    <property type="molecule type" value="Genomic_DNA"/>
</dbReference>
<keyword evidence="1 2" id="KW-0560">Oxidoreductase</keyword>
<organism evidence="2 3">
    <name type="scientific">Candidatus Fimimorpha faecalis</name>
    <dbReference type="NCBI Taxonomy" id="2840824"/>
    <lineage>
        <taxon>Bacteria</taxon>
        <taxon>Bacillati</taxon>
        <taxon>Bacillota</taxon>
        <taxon>Clostridia</taxon>
        <taxon>Eubacteriales</taxon>
        <taxon>Candidatus Fimimorpha</taxon>
    </lineage>
</organism>
<evidence type="ECO:0000256" key="1">
    <source>
        <dbReference type="ARBA" id="ARBA00023002"/>
    </source>
</evidence>
<gene>
    <name evidence="2" type="primary">yiaK</name>
    <name evidence="2" type="ORF">IAC96_04475</name>
</gene>
<dbReference type="InterPro" id="IPR003767">
    <property type="entry name" value="Malate/L-lactate_DH-like"/>
</dbReference>
<dbReference type="NCBIfam" id="NF009750">
    <property type="entry name" value="PRK13260.1"/>
    <property type="match status" value="1"/>
</dbReference>
<accession>A0A9D1JCN0</accession>
<dbReference type="AlphaFoldDB" id="A0A9D1JCN0"/>
<evidence type="ECO:0000313" key="3">
    <source>
        <dbReference type="Proteomes" id="UP000824201"/>
    </source>
</evidence>
<dbReference type="Proteomes" id="UP000824201">
    <property type="component" value="Unassembled WGS sequence"/>
</dbReference>
<dbReference type="InterPro" id="IPR043143">
    <property type="entry name" value="Mal/L-sulf/L-lact_DH-like_NADP"/>
</dbReference>